<evidence type="ECO:0000313" key="3">
    <source>
        <dbReference type="EMBL" id="CAE4660619.1"/>
    </source>
</evidence>
<proteinExistence type="predicted"/>
<accession>A0A7S4VZ71</accession>
<feature type="transmembrane region" description="Helical" evidence="2">
    <location>
        <begin position="698"/>
        <end position="719"/>
    </location>
</feature>
<dbReference type="AlphaFoldDB" id="A0A7S4VZ71"/>
<evidence type="ECO:0000256" key="2">
    <source>
        <dbReference type="SAM" id="Phobius"/>
    </source>
</evidence>
<feature type="compositionally biased region" description="Basic residues" evidence="1">
    <location>
        <begin position="640"/>
        <end position="649"/>
    </location>
</feature>
<organism evidence="3">
    <name type="scientific">Alexandrium monilatum</name>
    <dbReference type="NCBI Taxonomy" id="311494"/>
    <lineage>
        <taxon>Eukaryota</taxon>
        <taxon>Sar</taxon>
        <taxon>Alveolata</taxon>
        <taxon>Dinophyceae</taxon>
        <taxon>Gonyaulacales</taxon>
        <taxon>Pyrocystaceae</taxon>
        <taxon>Alexandrium</taxon>
    </lineage>
</organism>
<dbReference type="PANTHER" id="PTHR36395:SF1">
    <property type="entry name" value="RING-H2 ZINC FINGER PROTEIN"/>
    <property type="match status" value="1"/>
</dbReference>
<name>A0A7S4VZ71_9DINO</name>
<dbReference type="PANTHER" id="PTHR36395">
    <property type="entry name" value="RING-H2 ZINC FINGER PROTEIN"/>
    <property type="match status" value="1"/>
</dbReference>
<keyword evidence="2" id="KW-0472">Membrane</keyword>
<sequence>MQAPAVVQLECLGRRSGGKRQASDCPLILPEPLAGALKLQEATLADVPDTEGLAQWLLERGLSTEDWGKAAGTKAVGKYWKEIKEGESGLELWKTANGSVVPVRVTHVLRAKVCSAHSHERDMFLFNTWQQMADGQKRMRNGLLSEKLSTAEVPLTEHLHEVCERAVTCEEMQRVVESTFSLKRGAEAPEHDPHYACPIKVEYEHFVDYTAEVETSKSYPGLLTLYHLYTVEIICSGLPGFDFNTLEYDYPDKEGHRKLKYVHAWVWLDWGQIRRYLFEGSSLKERKTKGSFPNAQALRYWLSQFDLDLHEWGTDGLSSVEDLFEEVEQEEAQLELWGRDDGVPLLMRVVHVLQLKVLSSDKSLSGKFLLQTSHQGKDGRVRSVHRLMSAKLSSKEMPFAESHFIRAAEEAVKRELFHLMDAHFHLHPENQQFEASEITDSGVRIRSTKFVSHHFDVEESPSFRGMHTMYHLYGMEVECEKLPTTDFTSLAPLPRSGSRRPIVSGWRWVSWPETLDVLHARIKSLDRRNQAVRDALALQQGRCEGGRATIQGITDRLQFLEDEFTDVFSEEGFAALMDAQRLTQELLEEMHELHELAQVDSRDAGGSSIGTLLPPTMVSKMANDKITSEAFLEEAEQQRRRSFRRRPQVQRRSSGGLTPSEAASPLARSVITPIVEDSPNGRVEFPPMRFLDRRTGSAILAVCATQAVAGSLLLTARAGGSGQNWVLRALLSGAVGGAVAVAGVLLL</sequence>
<dbReference type="EMBL" id="HBNR01083220">
    <property type="protein sequence ID" value="CAE4660619.1"/>
    <property type="molecule type" value="Transcribed_RNA"/>
</dbReference>
<feature type="region of interest" description="Disordered" evidence="1">
    <location>
        <begin position="636"/>
        <end position="663"/>
    </location>
</feature>
<gene>
    <name evidence="3" type="ORF">AMON00008_LOCUS59575</name>
</gene>
<reference evidence="3" key="1">
    <citation type="submission" date="2021-01" db="EMBL/GenBank/DDBJ databases">
        <authorList>
            <person name="Corre E."/>
            <person name="Pelletier E."/>
            <person name="Niang G."/>
            <person name="Scheremetjew M."/>
            <person name="Finn R."/>
            <person name="Kale V."/>
            <person name="Holt S."/>
            <person name="Cochrane G."/>
            <person name="Meng A."/>
            <person name="Brown T."/>
            <person name="Cohen L."/>
        </authorList>
    </citation>
    <scope>NUCLEOTIDE SEQUENCE</scope>
    <source>
        <strain evidence="3">CCMP3105</strain>
    </source>
</reference>
<keyword evidence="2" id="KW-1133">Transmembrane helix</keyword>
<keyword evidence="2" id="KW-0812">Transmembrane</keyword>
<feature type="transmembrane region" description="Helical" evidence="2">
    <location>
        <begin position="725"/>
        <end position="746"/>
    </location>
</feature>
<protein>
    <submittedName>
        <fullName evidence="3">Uncharacterized protein</fullName>
    </submittedName>
</protein>
<evidence type="ECO:0000256" key="1">
    <source>
        <dbReference type="SAM" id="MobiDB-lite"/>
    </source>
</evidence>